<dbReference type="AlphaFoldDB" id="A0A1H8EPR7"/>
<dbReference type="Proteomes" id="UP000199695">
    <property type="component" value="Unassembled WGS sequence"/>
</dbReference>
<evidence type="ECO:0000313" key="3">
    <source>
        <dbReference type="Proteomes" id="UP000199695"/>
    </source>
</evidence>
<evidence type="ECO:0000256" key="1">
    <source>
        <dbReference type="SAM" id="Phobius"/>
    </source>
</evidence>
<gene>
    <name evidence="2" type="ORF">SAMN05444955_107105</name>
</gene>
<dbReference type="EMBL" id="FOCQ01000007">
    <property type="protein sequence ID" value="SEN21442.1"/>
    <property type="molecule type" value="Genomic_DNA"/>
</dbReference>
<keyword evidence="1" id="KW-1133">Transmembrane helix</keyword>
<organism evidence="2 3">
    <name type="scientific">Lihuaxuella thermophila</name>
    <dbReference type="NCBI Taxonomy" id="1173111"/>
    <lineage>
        <taxon>Bacteria</taxon>
        <taxon>Bacillati</taxon>
        <taxon>Bacillota</taxon>
        <taxon>Bacilli</taxon>
        <taxon>Bacillales</taxon>
        <taxon>Thermoactinomycetaceae</taxon>
        <taxon>Lihuaxuella</taxon>
    </lineage>
</organism>
<accession>A0A1H8EPR7</accession>
<proteinExistence type="predicted"/>
<keyword evidence="3" id="KW-1185">Reference proteome</keyword>
<protein>
    <recommendedName>
        <fullName evidence="4">DUF2759 domain-containing protein</fullName>
    </recommendedName>
</protein>
<name>A0A1H8EPR7_9BACL</name>
<evidence type="ECO:0008006" key="4">
    <source>
        <dbReference type="Google" id="ProtNLM"/>
    </source>
</evidence>
<feature type="transmembrane region" description="Helical" evidence="1">
    <location>
        <begin position="6"/>
        <end position="23"/>
    </location>
</feature>
<feature type="transmembrane region" description="Helical" evidence="1">
    <location>
        <begin position="30"/>
        <end position="51"/>
    </location>
</feature>
<reference evidence="2 3" key="1">
    <citation type="submission" date="2016-10" db="EMBL/GenBank/DDBJ databases">
        <authorList>
            <person name="de Groot N.N."/>
        </authorList>
    </citation>
    <scope>NUCLEOTIDE SEQUENCE [LARGE SCALE GENOMIC DNA]</scope>
    <source>
        <strain evidence="2 3">DSM 46701</strain>
    </source>
</reference>
<evidence type="ECO:0000313" key="2">
    <source>
        <dbReference type="EMBL" id="SEN21442.1"/>
    </source>
</evidence>
<keyword evidence="1" id="KW-0812">Transmembrane</keyword>
<keyword evidence="1" id="KW-0472">Membrane</keyword>
<dbReference type="RefSeq" id="WP_170839847.1">
    <property type="nucleotide sequence ID" value="NZ_FOCQ01000007.1"/>
</dbReference>
<sequence length="58" mass="6373">MEYFMVPLLVLISIFSVWGTIYNKKTGNKPGFIIGGVFTLGVVGVTLLALYDMFVGIQ</sequence>